<dbReference type="InterPro" id="IPR036390">
    <property type="entry name" value="WH_DNA-bd_sf"/>
</dbReference>
<dbReference type="Proteomes" id="UP001235064">
    <property type="component" value="Unassembled WGS sequence"/>
</dbReference>
<comment type="caution">
    <text evidence="3">The sequence shown here is derived from an EMBL/GenBank/DDBJ whole genome shotgun (WGS) entry which is preliminary data.</text>
</comment>
<dbReference type="PANTHER" id="PTHR18964">
    <property type="entry name" value="ROK (REPRESSOR, ORF, KINASE) FAMILY"/>
    <property type="match status" value="1"/>
</dbReference>
<evidence type="ECO:0000259" key="2">
    <source>
        <dbReference type="Pfam" id="PF09339"/>
    </source>
</evidence>
<evidence type="ECO:0000313" key="4">
    <source>
        <dbReference type="Proteomes" id="UP001235064"/>
    </source>
</evidence>
<dbReference type="RefSeq" id="WP_286288099.1">
    <property type="nucleotide sequence ID" value="NZ_JASXSZ010000002.1"/>
</dbReference>
<name>A0ABT7MXQ8_9MICO</name>
<dbReference type="InterPro" id="IPR036388">
    <property type="entry name" value="WH-like_DNA-bd_sf"/>
</dbReference>
<organism evidence="3 4">
    <name type="scientific">Microbacterium candidum</name>
    <dbReference type="NCBI Taxonomy" id="3041922"/>
    <lineage>
        <taxon>Bacteria</taxon>
        <taxon>Bacillati</taxon>
        <taxon>Actinomycetota</taxon>
        <taxon>Actinomycetes</taxon>
        <taxon>Micrococcales</taxon>
        <taxon>Microbacteriaceae</taxon>
        <taxon>Microbacterium</taxon>
    </lineage>
</organism>
<comment type="similarity">
    <text evidence="1">Belongs to the ROK (NagC/XylR) family.</text>
</comment>
<sequence>MPLDTADIRRRNLGLVLGCVLEADAAARSDIADATGLSRGAVTSLVADLVEAGLVRESSAIAAAKGRPRVLLEPAGDDVCLVTALLDADHATAVVSDIAGDTLARVERRHGRPFGDPAAVASVLASVIDEAVDAVPRRIADLSVVVWAPVGGDPAVVLADTDLGWGEVDVIALLRDRSRSVAVFDRSISLRDDATVAARAEHAARGGIGSLLYLKGDSGIGGATVFDQTPPLVIGGALGHVPIVPDGELCACGQRGCLVTVAGPDILLERAGLTPFAEESGLTSALDEFIARVRAGEPAAIAAWSHGRTEIARALQITAMTLAPQLIVLGGFLADLAADVDATFASIQPHILGAGDYPTARVVASAFGKDAALVGAQRAARERLLADPLAF</sequence>
<dbReference type="EMBL" id="JASXSZ010000002">
    <property type="protein sequence ID" value="MDL9979236.1"/>
    <property type="molecule type" value="Genomic_DNA"/>
</dbReference>
<evidence type="ECO:0000256" key="1">
    <source>
        <dbReference type="ARBA" id="ARBA00006479"/>
    </source>
</evidence>
<evidence type="ECO:0000313" key="3">
    <source>
        <dbReference type="EMBL" id="MDL9979236.1"/>
    </source>
</evidence>
<dbReference type="InterPro" id="IPR005471">
    <property type="entry name" value="Tscrpt_reg_IclR_N"/>
</dbReference>
<dbReference type="Pfam" id="PF00480">
    <property type="entry name" value="ROK"/>
    <property type="match status" value="1"/>
</dbReference>
<dbReference type="SUPFAM" id="SSF46785">
    <property type="entry name" value="Winged helix' DNA-binding domain"/>
    <property type="match status" value="1"/>
</dbReference>
<dbReference type="Gene3D" id="3.30.420.40">
    <property type="match status" value="2"/>
</dbReference>
<proteinExistence type="inferred from homology"/>
<dbReference type="PANTHER" id="PTHR18964:SF149">
    <property type="entry name" value="BIFUNCTIONAL UDP-N-ACETYLGLUCOSAMINE 2-EPIMERASE_N-ACETYLMANNOSAMINE KINASE"/>
    <property type="match status" value="1"/>
</dbReference>
<dbReference type="Pfam" id="PF09339">
    <property type="entry name" value="HTH_IclR"/>
    <property type="match status" value="1"/>
</dbReference>
<keyword evidence="4" id="KW-1185">Reference proteome</keyword>
<dbReference type="Gene3D" id="1.10.10.10">
    <property type="entry name" value="Winged helix-like DNA-binding domain superfamily/Winged helix DNA-binding domain"/>
    <property type="match status" value="1"/>
</dbReference>
<protein>
    <submittedName>
        <fullName evidence="3">ROK family transcriptional regulator</fullName>
    </submittedName>
</protein>
<reference evidence="3 4" key="1">
    <citation type="submission" date="2023-06" db="EMBL/GenBank/DDBJ databases">
        <title>Microbacterium sp. nov., isolated from a waste landfill.</title>
        <authorList>
            <person name="Wen W."/>
        </authorList>
    </citation>
    <scope>NUCLEOTIDE SEQUENCE [LARGE SCALE GENOMIC DNA]</scope>
    <source>
        <strain evidence="3 4">ASV49</strain>
    </source>
</reference>
<feature type="domain" description="HTH iclR-type" evidence="2">
    <location>
        <begin position="16"/>
        <end position="57"/>
    </location>
</feature>
<dbReference type="SUPFAM" id="SSF53067">
    <property type="entry name" value="Actin-like ATPase domain"/>
    <property type="match status" value="1"/>
</dbReference>
<gene>
    <name evidence="3" type="ORF">QSV35_07810</name>
</gene>
<accession>A0ABT7MXQ8</accession>
<dbReference type="InterPro" id="IPR043129">
    <property type="entry name" value="ATPase_NBD"/>
</dbReference>
<dbReference type="InterPro" id="IPR000600">
    <property type="entry name" value="ROK"/>
</dbReference>